<dbReference type="WBParaSite" id="jg22394">
    <property type="protein sequence ID" value="jg22394"/>
    <property type="gene ID" value="jg22394"/>
</dbReference>
<dbReference type="AlphaFoldDB" id="A0A915DPX5"/>
<protein>
    <submittedName>
        <fullName evidence="6">HTH CENPB-type domain-containing protein</fullName>
    </submittedName>
</protein>
<accession>A0A915DPX5</accession>
<name>A0A915DPX5_9BILA</name>
<comment type="subcellular location">
    <subcellularLocation>
        <location evidence="1">Nucleus</location>
    </subcellularLocation>
</comment>
<dbReference type="GO" id="GO:0005634">
    <property type="term" value="C:nucleus"/>
    <property type="evidence" value="ECO:0007669"/>
    <property type="project" value="UniProtKB-SubCell"/>
</dbReference>
<keyword evidence="2" id="KW-0238">DNA-binding</keyword>
<dbReference type="GO" id="GO:0003677">
    <property type="term" value="F:DNA binding"/>
    <property type="evidence" value="ECO:0007669"/>
    <property type="project" value="UniProtKB-KW"/>
</dbReference>
<evidence type="ECO:0000256" key="3">
    <source>
        <dbReference type="SAM" id="MobiDB-lite"/>
    </source>
</evidence>
<organism evidence="5 6">
    <name type="scientific">Ditylenchus dipsaci</name>
    <dbReference type="NCBI Taxonomy" id="166011"/>
    <lineage>
        <taxon>Eukaryota</taxon>
        <taxon>Metazoa</taxon>
        <taxon>Ecdysozoa</taxon>
        <taxon>Nematoda</taxon>
        <taxon>Chromadorea</taxon>
        <taxon>Rhabditida</taxon>
        <taxon>Tylenchina</taxon>
        <taxon>Tylenchomorpha</taxon>
        <taxon>Sphaerularioidea</taxon>
        <taxon>Anguinidae</taxon>
        <taxon>Anguininae</taxon>
        <taxon>Ditylenchus</taxon>
    </lineage>
</organism>
<evidence type="ECO:0000313" key="6">
    <source>
        <dbReference type="WBParaSite" id="jg22394"/>
    </source>
</evidence>
<evidence type="ECO:0000259" key="4">
    <source>
        <dbReference type="PROSITE" id="PS51253"/>
    </source>
</evidence>
<sequence length="255" mass="29117">MDDFDSCLYGDDEDHMGWGDQAIVEQIESDDETVALGYCKRGQKKNLAGAGRPLLDKDFDMLLAGWVQERRALKMKVSRTMIMARAQQIFQTAIGLEKETKFAASEGWLQKFLERHAFRARFPTTRCQKPPSEYAQKLVDFVMYVSRIRSKENYTHIYAADETPIWLDPTLGKASISREQRMSLCYQQGMKSPELPSCSQRAPMATNAFPTCPASNGRILLQQAREDADVEMLPLEEIDEYEDQENGYESDVSIE</sequence>
<dbReference type="InterPro" id="IPR009057">
    <property type="entry name" value="Homeodomain-like_sf"/>
</dbReference>
<dbReference type="SMART" id="SM00674">
    <property type="entry name" value="CENPB"/>
    <property type="match status" value="1"/>
</dbReference>
<dbReference type="PROSITE" id="PS51253">
    <property type="entry name" value="HTH_CENPB"/>
    <property type="match status" value="1"/>
</dbReference>
<dbReference type="Gene3D" id="1.10.10.60">
    <property type="entry name" value="Homeodomain-like"/>
    <property type="match status" value="1"/>
</dbReference>
<feature type="region of interest" description="Disordered" evidence="3">
    <location>
        <begin position="236"/>
        <end position="255"/>
    </location>
</feature>
<dbReference type="Pfam" id="PF03221">
    <property type="entry name" value="HTH_Tnp_Tc5"/>
    <property type="match status" value="1"/>
</dbReference>
<evidence type="ECO:0000313" key="5">
    <source>
        <dbReference type="Proteomes" id="UP000887574"/>
    </source>
</evidence>
<evidence type="ECO:0000256" key="2">
    <source>
        <dbReference type="ARBA" id="ARBA00023125"/>
    </source>
</evidence>
<reference evidence="6" key="1">
    <citation type="submission" date="2022-11" db="UniProtKB">
        <authorList>
            <consortium name="WormBaseParasite"/>
        </authorList>
    </citation>
    <scope>IDENTIFICATION</scope>
</reference>
<dbReference type="Proteomes" id="UP000887574">
    <property type="component" value="Unplaced"/>
</dbReference>
<dbReference type="SUPFAM" id="SSF46689">
    <property type="entry name" value="Homeodomain-like"/>
    <property type="match status" value="1"/>
</dbReference>
<evidence type="ECO:0000256" key="1">
    <source>
        <dbReference type="ARBA" id="ARBA00004123"/>
    </source>
</evidence>
<dbReference type="InterPro" id="IPR006600">
    <property type="entry name" value="HTH_CenpB_DNA-bd_dom"/>
</dbReference>
<keyword evidence="5" id="KW-1185">Reference proteome</keyword>
<proteinExistence type="predicted"/>
<feature type="domain" description="HTH CENPB-type" evidence="4">
    <location>
        <begin position="47"/>
        <end position="122"/>
    </location>
</feature>